<reference evidence="4 5" key="1">
    <citation type="submission" date="2019-08" db="EMBL/GenBank/DDBJ databases">
        <authorList>
            <person name="Seo Y.L."/>
        </authorList>
    </citation>
    <scope>NUCLEOTIDE SEQUENCE [LARGE SCALE GENOMIC DNA]</scope>
    <source>
        <strain evidence="4 5">MaA-C15</strain>
    </source>
</reference>
<dbReference type="Pfam" id="PF13280">
    <property type="entry name" value="WYL"/>
    <property type="match status" value="1"/>
</dbReference>
<dbReference type="Pfam" id="PF26107">
    <property type="entry name" value="BrxR_CTD"/>
    <property type="match status" value="1"/>
</dbReference>
<dbReference type="EMBL" id="VSZS01000044">
    <property type="protein sequence ID" value="TYR36740.1"/>
    <property type="molecule type" value="Genomic_DNA"/>
</dbReference>
<dbReference type="AlphaFoldDB" id="A0A5D4HD60"/>
<feature type="domain" description="DNA-binding transcriptional repressor CapW winged helix-turn-helix" evidence="3">
    <location>
        <begin position="11"/>
        <end position="81"/>
    </location>
</feature>
<evidence type="ECO:0000313" key="4">
    <source>
        <dbReference type="EMBL" id="TYR36740.1"/>
    </source>
</evidence>
<proteinExistence type="predicted"/>
<evidence type="ECO:0000259" key="2">
    <source>
        <dbReference type="Pfam" id="PF26107"/>
    </source>
</evidence>
<feature type="domain" description="WYL" evidence="1">
    <location>
        <begin position="112"/>
        <end position="175"/>
    </location>
</feature>
<sequence>MTLDDLKHAQRERVIFLDRCLTWRGMANRRDLIERFGISTAQAALDFRVYLGLARSTPPIYDPVRKTYIAASEHAPLAPSGLTEAFDILASDDESTPSAALPRPERKADRRTIALLHQAIRSGKVLHLRYTSMSSGADEGQWIAPTRFTSDGESVHVRAYSFKHGEYRNYLPIRIDPDSSFKEKLLSEPLPEDVDWNTRAIIWLRPKSGLSERQASVIRREFGFESEFLRVETRKALEFFFNRRWGLDEKGARLERAKTEYESIAPSRPI</sequence>
<name>A0A5D4HD60_9HYPH</name>
<reference evidence="4 5" key="2">
    <citation type="submission" date="2019-09" db="EMBL/GenBank/DDBJ databases">
        <title>Mesorhizobium sp. MaA-C15 isolated from Microcystis aeruginosa.</title>
        <authorList>
            <person name="Jeong S.E."/>
            <person name="Jin H.M."/>
            <person name="Jeon C.O."/>
        </authorList>
    </citation>
    <scope>NUCLEOTIDE SEQUENCE [LARGE SCALE GENOMIC DNA]</scope>
    <source>
        <strain evidence="4 5">MaA-C15</strain>
    </source>
</reference>
<gene>
    <name evidence="4" type="ORF">FY036_00690</name>
</gene>
<dbReference type="InterPro" id="IPR059020">
    <property type="entry name" value="CapW_CTD"/>
</dbReference>
<accession>A0A5D4HD60</accession>
<dbReference type="Pfam" id="PF26109">
    <property type="entry name" value="WHD_BrxR"/>
    <property type="match status" value="1"/>
</dbReference>
<protein>
    <recommendedName>
        <fullName evidence="6">WYL domain-containing protein</fullName>
    </recommendedName>
</protein>
<evidence type="ECO:0000313" key="5">
    <source>
        <dbReference type="Proteomes" id="UP000323258"/>
    </source>
</evidence>
<dbReference type="InterPro" id="IPR059019">
    <property type="entry name" value="WHD_CapW"/>
</dbReference>
<organism evidence="4 5">
    <name type="scientific">Neoaquamicrobium microcysteis</name>
    <dbReference type="NCBI Taxonomy" id="2682781"/>
    <lineage>
        <taxon>Bacteria</taxon>
        <taxon>Pseudomonadati</taxon>
        <taxon>Pseudomonadota</taxon>
        <taxon>Alphaproteobacteria</taxon>
        <taxon>Hyphomicrobiales</taxon>
        <taxon>Phyllobacteriaceae</taxon>
        <taxon>Neoaquamicrobium</taxon>
    </lineage>
</organism>
<evidence type="ECO:0000259" key="1">
    <source>
        <dbReference type="Pfam" id="PF13280"/>
    </source>
</evidence>
<keyword evidence="5" id="KW-1185">Reference proteome</keyword>
<evidence type="ECO:0000259" key="3">
    <source>
        <dbReference type="Pfam" id="PF26109"/>
    </source>
</evidence>
<dbReference type="RefSeq" id="WP_148912803.1">
    <property type="nucleotide sequence ID" value="NZ_VSZS01000044.1"/>
</dbReference>
<evidence type="ECO:0008006" key="6">
    <source>
        <dbReference type="Google" id="ProtNLM"/>
    </source>
</evidence>
<feature type="domain" description="DNA-binding transcriptional repressor CapW C-terminal dimerisation" evidence="2">
    <location>
        <begin position="202"/>
        <end position="256"/>
    </location>
</feature>
<dbReference type="InterPro" id="IPR026881">
    <property type="entry name" value="WYL_dom"/>
</dbReference>
<dbReference type="Proteomes" id="UP000323258">
    <property type="component" value="Unassembled WGS sequence"/>
</dbReference>
<comment type="caution">
    <text evidence="4">The sequence shown here is derived from an EMBL/GenBank/DDBJ whole genome shotgun (WGS) entry which is preliminary data.</text>
</comment>
<dbReference type="PROSITE" id="PS52050">
    <property type="entry name" value="WYL"/>
    <property type="match status" value="1"/>
</dbReference>
<dbReference type="OrthoDB" id="6400324at2"/>